<dbReference type="Gene3D" id="3.30.870.10">
    <property type="entry name" value="Endonuclease Chain A"/>
    <property type="match status" value="1"/>
</dbReference>
<dbReference type="Gene3D" id="1.10.3380.30">
    <property type="match status" value="1"/>
</dbReference>
<dbReference type="GO" id="GO:0004386">
    <property type="term" value="F:helicase activity"/>
    <property type="evidence" value="ECO:0007669"/>
    <property type="project" value="UniProtKB-KW"/>
</dbReference>
<evidence type="ECO:0000313" key="7">
    <source>
        <dbReference type="EMBL" id="KXP08706.1"/>
    </source>
</evidence>
<dbReference type="InterPro" id="IPR001650">
    <property type="entry name" value="Helicase_C-like"/>
</dbReference>
<dbReference type="SUPFAM" id="SSF56024">
    <property type="entry name" value="Phospholipase D/nuclease"/>
    <property type="match status" value="1"/>
</dbReference>
<dbReference type="SUPFAM" id="SSF52540">
    <property type="entry name" value="P-loop containing nucleoside triphosphate hydrolases"/>
    <property type="match status" value="2"/>
</dbReference>
<dbReference type="InterPro" id="IPR027417">
    <property type="entry name" value="P-loop_NTPase"/>
</dbReference>
<feature type="domain" description="Helicase ATP-binding" evidence="5">
    <location>
        <begin position="186"/>
        <end position="355"/>
    </location>
</feature>
<dbReference type="Pfam" id="PF13091">
    <property type="entry name" value="PLDc_2"/>
    <property type="match status" value="1"/>
</dbReference>
<dbReference type="PROSITE" id="PS51192">
    <property type="entry name" value="HELICASE_ATP_BIND_1"/>
    <property type="match status" value="1"/>
</dbReference>
<dbReference type="Gene3D" id="3.40.50.300">
    <property type="entry name" value="P-loop containing nucleotide triphosphate hydrolases"/>
    <property type="match status" value="2"/>
</dbReference>
<dbReference type="Pfam" id="PF00271">
    <property type="entry name" value="Helicase_C"/>
    <property type="match status" value="1"/>
</dbReference>
<dbReference type="InterPro" id="IPR011545">
    <property type="entry name" value="DEAD/DEAH_box_helicase_dom"/>
</dbReference>
<dbReference type="GO" id="GO:0005524">
    <property type="term" value="F:ATP binding"/>
    <property type="evidence" value="ECO:0007669"/>
    <property type="project" value="UniProtKB-KW"/>
</dbReference>
<dbReference type="InterPro" id="IPR036390">
    <property type="entry name" value="WH_DNA-bd_sf"/>
</dbReference>
<comment type="caution">
    <text evidence="7">The sequence shown here is derived from an EMBL/GenBank/DDBJ whole genome shotgun (WGS) entry which is preliminary data.</text>
</comment>
<dbReference type="InterPro" id="IPR014001">
    <property type="entry name" value="Helicase_ATP-bd"/>
</dbReference>
<evidence type="ECO:0000259" key="5">
    <source>
        <dbReference type="PROSITE" id="PS51192"/>
    </source>
</evidence>
<reference evidence="8" key="1">
    <citation type="submission" date="2016-02" db="EMBL/GenBank/DDBJ databases">
        <authorList>
            <person name="Wen L."/>
            <person name="He K."/>
            <person name="Yang H."/>
        </authorList>
    </citation>
    <scope>NUCLEOTIDE SEQUENCE [LARGE SCALE GENOMIC DNA]</scope>
    <source>
        <strain evidence="8">JCM 15929</strain>
    </source>
</reference>
<keyword evidence="4" id="KW-0067">ATP-binding</keyword>
<evidence type="ECO:0008006" key="9">
    <source>
        <dbReference type="Google" id="ProtNLM"/>
    </source>
</evidence>
<evidence type="ECO:0000256" key="2">
    <source>
        <dbReference type="ARBA" id="ARBA00022801"/>
    </source>
</evidence>
<feature type="domain" description="Helicase C-terminal" evidence="6">
    <location>
        <begin position="404"/>
        <end position="571"/>
    </location>
</feature>
<dbReference type="PROSITE" id="PS51194">
    <property type="entry name" value="HELICASE_CTER"/>
    <property type="match status" value="1"/>
</dbReference>
<dbReference type="SMART" id="SM00487">
    <property type="entry name" value="DEXDc"/>
    <property type="match status" value="1"/>
</dbReference>
<keyword evidence="2" id="KW-0378">Hydrolase</keyword>
<evidence type="ECO:0000256" key="4">
    <source>
        <dbReference type="ARBA" id="ARBA00022840"/>
    </source>
</evidence>
<dbReference type="SUPFAM" id="SSF46785">
    <property type="entry name" value="Winged helix' DNA-binding domain"/>
    <property type="match status" value="1"/>
</dbReference>
<proteinExistence type="predicted"/>
<name>A0A138AE10_9ACTN</name>
<dbReference type="AlphaFoldDB" id="A0A138AE10"/>
<dbReference type="InterPro" id="IPR050474">
    <property type="entry name" value="Hel308_SKI2-like"/>
</dbReference>
<dbReference type="PANTHER" id="PTHR47961">
    <property type="entry name" value="DNA POLYMERASE THETA, PUTATIVE (AFU_ORTHOLOGUE AFUA_1G05260)-RELATED"/>
    <property type="match status" value="1"/>
</dbReference>
<dbReference type="Pfam" id="PF00270">
    <property type="entry name" value="DEAD"/>
    <property type="match status" value="1"/>
</dbReference>
<evidence type="ECO:0000259" key="6">
    <source>
        <dbReference type="PROSITE" id="PS51194"/>
    </source>
</evidence>
<dbReference type="EMBL" id="LSRF01000044">
    <property type="protein sequence ID" value="KXP08706.1"/>
    <property type="molecule type" value="Genomic_DNA"/>
</dbReference>
<dbReference type="GO" id="GO:0016787">
    <property type="term" value="F:hydrolase activity"/>
    <property type="evidence" value="ECO:0007669"/>
    <property type="project" value="UniProtKB-KW"/>
</dbReference>
<dbReference type="InterPro" id="IPR025202">
    <property type="entry name" value="PLD-like_dom"/>
</dbReference>
<keyword evidence="1" id="KW-0547">Nucleotide-binding</keyword>
<dbReference type="CDD" id="cd17921">
    <property type="entry name" value="DEXHc_Ski2"/>
    <property type="match status" value="1"/>
</dbReference>
<sequence>MEQAVRYANYGGDSTSDLHNKLIDMITTARLRVWIKVPWWDVSTKARELLDAVTATARRDVDVLVLSRPEASNDAAHRELRQAGVRLVPVRYIHEKEVLADDIAMLHSMNFTATEIGRNQNSGTLIVQPDDIGALEIGFTSLVANSQAVVVGDEDWTPTDRLVPEKLRPFMTRYSRLNPLQSKAVPAVLHTSGHVMVVAPTSAGKTLIGEIAVLRSIIEEGRPAVWLLPARALAAEIGDATRRWREHGVTAVELTGETNIASETIQKTQLWVATTEKFEALYRRSSLREFIGKVGCIVIDEVHLVGDPQRGATLEALIARLRAVSERTRIVALSATVSNAKELSTWFNAQLIEVSWRPTILTTQYVPYVVQPPGRFGEIQDAKDGALRSVLESVRPAPRGESAGVDGNRDEASVLVFCGTKNNVLRTAALAAGIAFNPATDVEQLVDQCYRRGVGVHFRDAPYAGRALSAFKDRSISTLVATSGLSTGVNTPARVVVIRDLELGKDTPLEVSQAQQMLGRAGRAGQEPEGFGYLLVPHDEELAWRRKLADGYEARSNVAAQLTDVILAEVLLGSIADRDSAGAWFEETFAFAQSGDAGQVDEAVDFLVAKGFIVENAGALSTTELGSLTCRLMVESESAAAILSKLAEVPIPCSASEAEEVVLSVVSSATTRLREWPINQRTYLPVVEGILSGWSPFAISLAGEEFGPRFCMAAANLALRDQPKLRAKPPQGISIAEFRRAIEDMPRYLAWISALGYLGLSNWAPAVGGDLARRLTWWGLHPVPERGHGRLLWLLENSLYPENRRLAMQDLWRRARDAGFDGPDTIRARPRQVDVSADHFLKVMQSRAVLELGMADGLTVPIRNSTAESRLALLSNTGSRRATGSFTQARSAVIPVPHKSPPGPVAADIFLYTRGGDFAYSNVVTVIPERLDPPKDAVEESREAIARLHGVATVTKSIGRVRKLMMSERAHRAAQIAPLIAPDPQLQPVARALAGHDDEPATAIISMRANVAKLLRLRLTGEVRPAVTVLRSGEATPDERELVLCALLGSLGHEVGVATFNGSLVALVHLGDIWKMVTLTVEGAANVVPLIPSGLPSILHTVVPPTQNPAEQTIPKCAWIADFVL</sequence>
<dbReference type="RefSeq" id="WP_068571581.1">
    <property type="nucleotide sequence ID" value="NZ_LSRF01000044.1"/>
</dbReference>
<dbReference type="Proteomes" id="UP000070258">
    <property type="component" value="Unassembled WGS sequence"/>
</dbReference>
<dbReference type="STRING" id="239498.AXK60_08510"/>
<dbReference type="PANTHER" id="PTHR47961:SF6">
    <property type="entry name" value="DNA-DIRECTED DNA POLYMERASE"/>
    <property type="match status" value="1"/>
</dbReference>
<evidence type="ECO:0000256" key="1">
    <source>
        <dbReference type="ARBA" id="ARBA00022741"/>
    </source>
</evidence>
<evidence type="ECO:0000313" key="8">
    <source>
        <dbReference type="Proteomes" id="UP000070258"/>
    </source>
</evidence>
<protein>
    <recommendedName>
        <fullName evidence="9">DEAD/DEAH box helicase</fullName>
    </recommendedName>
</protein>
<dbReference type="GO" id="GO:0003676">
    <property type="term" value="F:nucleic acid binding"/>
    <property type="evidence" value="ECO:0007669"/>
    <property type="project" value="InterPro"/>
</dbReference>
<gene>
    <name evidence="7" type="ORF">AXK60_08510</name>
</gene>
<dbReference type="SMART" id="SM00490">
    <property type="entry name" value="HELICc"/>
    <property type="match status" value="1"/>
</dbReference>
<organism evidence="7 8">
    <name type="scientific">Tsukamurella pseudospumae</name>
    <dbReference type="NCBI Taxonomy" id="239498"/>
    <lineage>
        <taxon>Bacteria</taxon>
        <taxon>Bacillati</taxon>
        <taxon>Actinomycetota</taxon>
        <taxon>Actinomycetes</taxon>
        <taxon>Mycobacteriales</taxon>
        <taxon>Tsukamurellaceae</taxon>
        <taxon>Tsukamurella</taxon>
    </lineage>
</organism>
<accession>A0A138AE10</accession>
<evidence type="ECO:0000256" key="3">
    <source>
        <dbReference type="ARBA" id="ARBA00022806"/>
    </source>
</evidence>
<keyword evidence="3" id="KW-0347">Helicase</keyword>